<protein>
    <recommendedName>
        <fullName evidence="1">PRELI/MSF1 domain-containing protein</fullName>
    </recommendedName>
</protein>
<dbReference type="PANTHER" id="PTHR11158">
    <property type="entry name" value="MSF1/PX19 RELATED"/>
    <property type="match status" value="1"/>
</dbReference>
<dbReference type="Pfam" id="PF04707">
    <property type="entry name" value="PRELI"/>
    <property type="match status" value="1"/>
</dbReference>
<keyword evidence="3" id="KW-1185">Reference proteome</keyword>
<dbReference type="InterPro" id="IPR006797">
    <property type="entry name" value="PRELI/MSF1_dom"/>
</dbReference>
<organism evidence="2 3">
    <name type="scientific">Staurois parvus</name>
    <dbReference type="NCBI Taxonomy" id="386267"/>
    <lineage>
        <taxon>Eukaryota</taxon>
        <taxon>Metazoa</taxon>
        <taxon>Chordata</taxon>
        <taxon>Craniata</taxon>
        <taxon>Vertebrata</taxon>
        <taxon>Euteleostomi</taxon>
        <taxon>Amphibia</taxon>
        <taxon>Batrachia</taxon>
        <taxon>Anura</taxon>
        <taxon>Neobatrachia</taxon>
        <taxon>Ranoidea</taxon>
        <taxon>Ranidae</taxon>
        <taxon>Staurois</taxon>
    </lineage>
</organism>
<reference evidence="2" key="1">
    <citation type="submission" date="2023-05" db="EMBL/GenBank/DDBJ databases">
        <authorList>
            <person name="Stuckert A."/>
        </authorList>
    </citation>
    <scope>NUCLEOTIDE SEQUENCE</scope>
</reference>
<dbReference type="EMBL" id="CATNWA010014961">
    <property type="protein sequence ID" value="CAI9577953.1"/>
    <property type="molecule type" value="Genomic_DNA"/>
</dbReference>
<dbReference type="PROSITE" id="PS50904">
    <property type="entry name" value="PRELI_MSF1"/>
    <property type="match status" value="1"/>
</dbReference>
<evidence type="ECO:0000313" key="3">
    <source>
        <dbReference type="Proteomes" id="UP001162483"/>
    </source>
</evidence>
<dbReference type="InterPro" id="IPR037365">
    <property type="entry name" value="Slowmo/Ups"/>
</dbReference>
<gene>
    <name evidence="2" type="ORF">SPARVUS_LOCUS8796554</name>
</gene>
<name>A0ABN9E376_9NEOB</name>
<proteinExistence type="predicted"/>
<evidence type="ECO:0000313" key="2">
    <source>
        <dbReference type="EMBL" id="CAI9577953.1"/>
    </source>
</evidence>
<dbReference type="Proteomes" id="UP001162483">
    <property type="component" value="Unassembled WGS sequence"/>
</dbReference>
<evidence type="ECO:0000259" key="1">
    <source>
        <dbReference type="PROSITE" id="PS50904"/>
    </source>
</evidence>
<sequence>MKIWTSEHVFDHPWEMVTTAAMQKYPNPMNPSVVGVDVLNRHVDSSGKLHSDRLLSTEWGMPSLVKSLIGATRSRTYVQEHSVVDPVEKTMELKSTNITFTNMVSVDERLVYKPHPQDDKKTVLTQEAIITVKGVSLSSYLEGMMANTISTNANKGRDAMEWVISKLNSELEDLKATTRGGIRTTMAAAAYVED</sequence>
<feature type="domain" description="PRELI/MSF1" evidence="1">
    <location>
        <begin position="1"/>
        <end position="172"/>
    </location>
</feature>
<accession>A0ABN9E376</accession>
<comment type="caution">
    <text evidence="2">The sequence shown here is derived from an EMBL/GenBank/DDBJ whole genome shotgun (WGS) entry which is preliminary data.</text>
</comment>